<sequence length="681" mass="78639">MRTLPEERRGRSESEGTSYLSPYPGAFPLPPLQLLILRLTSGSPTAPATTYSRLGDLFSWIHWGTRMGNILNQILVSTTPHPKKNYQGRTADDQFGLSKILFYRAILEHSRCVYNKGVSDSHFELWSLLVSRALSGQVRRIYKKGATNDHFQLLSFLVCRAIPECIRRELIVYEKGMAVDRFQLWRILMCRTMSYFISRKSIYEKRIADAQFQMLSLSICKAISDYLCSTPICKKEISVDHFVNLPEDVLHTILSKLPLDEVIRTGVLSSKWRCLWTVCPKLHFDGITMFGKKMHKKQIKYYTQKFIDNVNTVLQKCHGRVVEDLGVKFEFDTMLVDHLNSWIRFAVSSHTKFLAFDLKPSNFEALGCPQYVFPFQLLDNSSISRLQHIQLCFVSVKPPAKFSGFPNLTKLCLHKVHVSSEDLQHILSSCSNLEWLSIDQCYQLGGELKIHSPLSHLLYLNIAFGELTKIEFHAVELRTFVYEGPPVPIHLNRATGLQNADIHFIGVTIEDAMSAVANVLINVQNLTMKIYARPRKLPCVLEDSHNFSRLKNLQLKLFFHYDIDSQSLVKFLGATPFIEKLEMHFTSLFGFFYVERTTIRRFEHEHKHLKDVSITGFKASVGQTELLVHIVENTPALDSLTIDQSDRFRKRLNMKKRMITWMNVMELSEHILKERFRLHVL</sequence>
<dbReference type="Proteomes" id="UP001732700">
    <property type="component" value="Chromosome 3C"/>
</dbReference>
<protein>
    <submittedName>
        <fullName evidence="1">Uncharacterized protein</fullName>
    </submittedName>
</protein>
<reference evidence="1" key="1">
    <citation type="submission" date="2021-05" db="EMBL/GenBank/DDBJ databases">
        <authorList>
            <person name="Scholz U."/>
            <person name="Mascher M."/>
            <person name="Fiebig A."/>
        </authorList>
    </citation>
    <scope>NUCLEOTIDE SEQUENCE [LARGE SCALE GENOMIC DNA]</scope>
</reference>
<reference evidence="1" key="2">
    <citation type="submission" date="2025-09" db="UniProtKB">
        <authorList>
            <consortium name="EnsemblPlants"/>
        </authorList>
    </citation>
    <scope>IDENTIFICATION</scope>
</reference>
<evidence type="ECO:0000313" key="1">
    <source>
        <dbReference type="EnsemblPlants" id="AVESA.00010b.r2.3CG0462620.1.CDS"/>
    </source>
</evidence>
<keyword evidence="2" id="KW-1185">Reference proteome</keyword>
<evidence type="ECO:0000313" key="2">
    <source>
        <dbReference type="Proteomes" id="UP001732700"/>
    </source>
</evidence>
<proteinExistence type="predicted"/>
<name>A0ACD5VJY0_AVESA</name>
<dbReference type="EnsemblPlants" id="AVESA.00010b.r2.3CG0462620.1">
    <property type="protein sequence ID" value="AVESA.00010b.r2.3CG0462620.1.CDS"/>
    <property type="gene ID" value="AVESA.00010b.r2.3CG0462620"/>
</dbReference>
<accession>A0ACD5VJY0</accession>
<organism evidence="1 2">
    <name type="scientific">Avena sativa</name>
    <name type="common">Oat</name>
    <dbReference type="NCBI Taxonomy" id="4498"/>
    <lineage>
        <taxon>Eukaryota</taxon>
        <taxon>Viridiplantae</taxon>
        <taxon>Streptophyta</taxon>
        <taxon>Embryophyta</taxon>
        <taxon>Tracheophyta</taxon>
        <taxon>Spermatophyta</taxon>
        <taxon>Magnoliopsida</taxon>
        <taxon>Liliopsida</taxon>
        <taxon>Poales</taxon>
        <taxon>Poaceae</taxon>
        <taxon>BOP clade</taxon>
        <taxon>Pooideae</taxon>
        <taxon>Poodae</taxon>
        <taxon>Poeae</taxon>
        <taxon>Poeae Chloroplast Group 1 (Aveneae type)</taxon>
        <taxon>Aveninae</taxon>
        <taxon>Avena</taxon>
    </lineage>
</organism>